<evidence type="ECO:0000313" key="2">
    <source>
        <dbReference type="Proteomes" id="UP000298246"/>
    </source>
</evidence>
<dbReference type="RefSeq" id="WP_134755075.1">
    <property type="nucleotide sequence ID" value="NZ_MYFO02000015.1"/>
</dbReference>
<protein>
    <submittedName>
        <fullName evidence="1">Uncharacterized protein</fullName>
    </submittedName>
</protein>
<dbReference type="AlphaFoldDB" id="A0A4Y8PWP2"/>
<name>A0A4Y8PWP2_9BACL</name>
<comment type="caution">
    <text evidence="1">The sequence shown here is derived from an EMBL/GenBank/DDBJ whole genome shotgun (WGS) entry which is preliminary data.</text>
</comment>
<gene>
    <name evidence="1" type="ORF">B5M42_17385</name>
</gene>
<proteinExistence type="predicted"/>
<accession>A0A4Y8PWP2</accession>
<sequence>MLDFSFEILNEHNIAIEYKYGSEFFTFNLYFKLGVWTLHPFQGVLLQNKDMCRLVVSDLLKHKEFHIMLIKQHIPISAIRTSIDLDPGEGRTEKNRVRSEMDAEPGAGDDIDIDDFIANHTLDELIEQEKLWLEDRIVLYKDILQKMFLDGYGPDDEDFSKMQTILRAYTETADKLNALLDPGHGGGSLRRF</sequence>
<dbReference type="EMBL" id="MYFO01000025">
    <property type="protein sequence ID" value="TFE85523.1"/>
    <property type="molecule type" value="Genomic_DNA"/>
</dbReference>
<reference evidence="1 2" key="1">
    <citation type="submission" date="2017-03" db="EMBL/GenBank/DDBJ databases">
        <title>Isolation of Levoglucosan Utilizing Bacteria.</title>
        <authorList>
            <person name="Arya A.S."/>
        </authorList>
    </citation>
    <scope>NUCLEOTIDE SEQUENCE [LARGE SCALE GENOMIC DNA]</scope>
    <source>
        <strain evidence="1 2">MEC069</strain>
    </source>
</reference>
<organism evidence="1 2">
    <name type="scientific">Paenibacillus athensensis</name>
    <dbReference type="NCBI Taxonomy" id="1967502"/>
    <lineage>
        <taxon>Bacteria</taxon>
        <taxon>Bacillati</taxon>
        <taxon>Bacillota</taxon>
        <taxon>Bacilli</taxon>
        <taxon>Bacillales</taxon>
        <taxon>Paenibacillaceae</taxon>
        <taxon>Paenibacillus</taxon>
    </lineage>
</organism>
<dbReference type="OrthoDB" id="2588205at2"/>
<keyword evidence="2" id="KW-1185">Reference proteome</keyword>
<dbReference type="Proteomes" id="UP000298246">
    <property type="component" value="Unassembled WGS sequence"/>
</dbReference>
<evidence type="ECO:0000313" key="1">
    <source>
        <dbReference type="EMBL" id="TFE85523.1"/>
    </source>
</evidence>